<proteinExistence type="predicted"/>
<accession>A0ABN8IE33</accession>
<protein>
    <submittedName>
        <fullName evidence="3">Uncharacterized protein</fullName>
    </submittedName>
</protein>
<dbReference type="PANTHER" id="PTHR12268:SF16">
    <property type="entry name" value="DYSTROPHIN-RELATED PROTEIN 2"/>
    <property type="match status" value="1"/>
</dbReference>
<dbReference type="InterPro" id="IPR050774">
    <property type="entry name" value="KCMF1/Dystrophin"/>
</dbReference>
<gene>
    <name evidence="3" type="ORF">IPOD504_LOCUS8409</name>
</gene>
<reference evidence="3" key="1">
    <citation type="submission" date="2022-03" db="EMBL/GenBank/DDBJ databases">
        <authorList>
            <person name="Martin H S."/>
        </authorList>
    </citation>
    <scope>NUCLEOTIDE SEQUENCE</scope>
</reference>
<feature type="non-terminal residue" evidence="3">
    <location>
        <position position="240"/>
    </location>
</feature>
<name>A0ABN8IE33_9NEOP</name>
<evidence type="ECO:0000256" key="2">
    <source>
        <dbReference type="SAM" id="MobiDB-lite"/>
    </source>
</evidence>
<organism evidence="3 4">
    <name type="scientific">Iphiclides podalirius</name>
    <name type="common">scarce swallowtail</name>
    <dbReference type="NCBI Taxonomy" id="110791"/>
    <lineage>
        <taxon>Eukaryota</taxon>
        <taxon>Metazoa</taxon>
        <taxon>Ecdysozoa</taxon>
        <taxon>Arthropoda</taxon>
        <taxon>Hexapoda</taxon>
        <taxon>Insecta</taxon>
        <taxon>Pterygota</taxon>
        <taxon>Neoptera</taxon>
        <taxon>Endopterygota</taxon>
        <taxon>Lepidoptera</taxon>
        <taxon>Glossata</taxon>
        <taxon>Ditrysia</taxon>
        <taxon>Papilionoidea</taxon>
        <taxon>Papilionidae</taxon>
        <taxon>Papilioninae</taxon>
        <taxon>Iphiclides</taxon>
    </lineage>
</organism>
<evidence type="ECO:0000256" key="1">
    <source>
        <dbReference type="SAM" id="Coils"/>
    </source>
</evidence>
<evidence type="ECO:0000313" key="3">
    <source>
        <dbReference type="EMBL" id="CAH2053933.1"/>
    </source>
</evidence>
<dbReference type="Proteomes" id="UP000837857">
    <property type="component" value="Chromosome 21"/>
</dbReference>
<keyword evidence="4" id="KW-1185">Reference proteome</keyword>
<evidence type="ECO:0000313" key="4">
    <source>
        <dbReference type="Proteomes" id="UP000837857"/>
    </source>
</evidence>
<dbReference type="PANTHER" id="PTHR12268">
    <property type="entry name" value="E3 UBIQUITIN-PROTEIN LIGASE KCMF1"/>
    <property type="match status" value="1"/>
</dbReference>
<feature type="region of interest" description="Disordered" evidence="2">
    <location>
        <begin position="56"/>
        <end position="78"/>
    </location>
</feature>
<dbReference type="Gene3D" id="1.20.58.60">
    <property type="match status" value="1"/>
</dbReference>
<dbReference type="SUPFAM" id="SSF46966">
    <property type="entry name" value="Spectrin repeat"/>
    <property type="match status" value="1"/>
</dbReference>
<feature type="coiled-coil region" evidence="1">
    <location>
        <begin position="114"/>
        <end position="148"/>
    </location>
</feature>
<dbReference type="EMBL" id="OW152833">
    <property type="protein sequence ID" value="CAH2053933.1"/>
    <property type="molecule type" value="Genomic_DNA"/>
</dbReference>
<sequence length="240" mass="26046">MVTVFTFGQCSPVIIRGPASGEYASLQLCHLHSWQLTAHWSAALPRSLWHDRGVAPADQAGERPRRPSWQQPQPQPPTSSVLLANFDTSVQQIRDWVSAEVEMLRAQAVAVGDVDDIAQQLDKQKGVLRELEQKKPQLDELLHTAESLKGTENRQQLHGKAAVDLVSGRNSRLTTASIEKGGGSTRARGWGARGGCGRAGVMIVTVWAGGGQSPPALASLRTRRTRRPAPLASTTYHCLP</sequence>
<keyword evidence="1" id="KW-0175">Coiled coil</keyword>